<keyword evidence="5" id="KW-1185">Reference proteome</keyword>
<dbReference type="Pfam" id="PF13508">
    <property type="entry name" value="Acetyltransf_7"/>
    <property type="match status" value="1"/>
</dbReference>
<name>A0ABU1J1P2_9BACL</name>
<dbReference type="PANTHER" id="PTHR43800:SF1">
    <property type="entry name" value="PEPTIDYL-LYSINE N-ACETYLTRANSFERASE YJAB"/>
    <property type="match status" value="1"/>
</dbReference>
<keyword evidence="2" id="KW-0012">Acyltransferase</keyword>
<dbReference type="PROSITE" id="PS51186">
    <property type="entry name" value="GNAT"/>
    <property type="match status" value="1"/>
</dbReference>
<dbReference type="Proteomes" id="UP001185028">
    <property type="component" value="Unassembled WGS sequence"/>
</dbReference>
<evidence type="ECO:0000313" key="5">
    <source>
        <dbReference type="Proteomes" id="UP001185028"/>
    </source>
</evidence>
<keyword evidence="1" id="KW-0808">Transferase</keyword>
<comment type="caution">
    <text evidence="4">The sequence shown here is derived from an EMBL/GenBank/DDBJ whole genome shotgun (WGS) entry which is preliminary data.</text>
</comment>
<evidence type="ECO:0000313" key="4">
    <source>
        <dbReference type="EMBL" id="MDR6245432.1"/>
    </source>
</evidence>
<dbReference type="CDD" id="cd04301">
    <property type="entry name" value="NAT_SF"/>
    <property type="match status" value="1"/>
</dbReference>
<evidence type="ECO:0000259" key="3">
    <source>
        <dbReference type="PROSITE" id="PS51186"/>
    </source>
</evidence>
<sequence>MSEIYRLAVPEDAPVVQRIIHAAYVTIRELELQWPAAHADVEQIRDNIIANKCYVLERDSEIVATVTLANPERLKLLAEQMDLPFVMWFAVDPEVQGSGWGRKLLNWVEQEVIDKELGAPAVTLATAEKHPWLLPMYERWGYERLLAFDKGTGDGVMHLLRKRVNEERFARYEQLKQASTQEESQSAELVKTASGNGHAVQQSTLSFRRF</sequence>
<proteinExistence type="predicted"/>
<dbReference type="RefSeq" id="WP_188777569.1">
    <property type="nucleotide sequence ID" value="NZ_BMMB01000010.1"/>
</dbReference>
<dbReference type="PANTHER" id="PTHR43800">
    <property type="entry name" value="PEPTIDYL-LYSINE N-ACETYLTRANSFERASE YJAB"/>
    <property type="match status" value="1"/>
</dbReference>
<reference evidence="4 5" key="1">
    <citation type="submission" date="2023-07" db="EMBL/GenBank/DDBJ databases">
        <title>Genomic Encyclopedia of Type Strains, Phase IV (KMG-IV): sequencing the most valuable type-strain genomes for metagenomic binning, comparative biology and taxonomic classification.</title>
        <authorList>
            <person name="Goeker M."/>
        </authorList>
    </citation>
    <scope>NUCLEOTIDE SEQUENCE [LARGE SCALE GENOMIC DNA]</scope>
    <source>
        <strain evidence="4 5">DSM 22170</strain>
    </source>
</reference>
<gene>
    <name evidence="4" type="ORF">JOC58_003345</name>
</gene>
<evidence type="ECO:0000256" key="1">
    <source>
        <dbReference type="ARBA" id="ARBA00022679"/>
    </source>
</evidence>
<dbReference type="Gene3D" id="3.40.630.30">
    <property type="match status" value="1"/>
</dbReference>
<protein>
    <submittedName>
        <fullName evidence="4">GNAT superfamily N-acetyltransferase</fullName>
    </submittedName>
</protein>
<feature type="domain" description="N-acetyltransferase" evidence="3">
    <location>
        <begin position="3"/>
        <end position="162"/>
    </location>
</feature>
<dbReference type="EMBL" id="JAVDQH010000014">
    <property type="protein sequence ID" value="MDR6245432.1"/>
    <property type="molecule type" value="Genomic_DNA"/>
</dbReference>
<organism evidence="4 5">
    <name type="scientific">Paenibacillus hunanensis</name>
    <dbReference type="NCBI Taxonomy" id="539262"/>
    <lineage>
        <taxon>Bacteria</taxon>
        <taxon>Bacillati</taxon>
        <taxon>Bacillota</taxon>
        <taxon>Bacilli</taxon>
        <taxon>Bacillales</taxon>
        <taxon>Paenibacillaceae</taxon>
        <taxon>Paenibacillus</taxon>
    </lineage>
</organism>
<evidence type="ECO:0000256" key="2">
    <source>
        <dbReference type="ARBA" id="ARBA00023315"/>
    </source>
</evidence>
<dbReference type="InterPro" id="IPR016181">
    <property type="entry name" value="Acyl_CoA_acyltransferase"/>
</dbReference>
<dbReference type="SUPFAM" id="SSF55729">
    <property type="entry name" value="Acyl-CoA N-acyltransferases (Nat)"/>
    <property type="match status" value="1"/>
</dbReference>
<dbReference type="InterPro" id="IPR000182">
    <property type="entry name" value="GNAT_dom"/>
</dbReference>
<accession>A0ABU1J1P2</accession>